<proteinExistence type="predicted"/>
<dbReference type="RefSeq" id="WP_017437519.1">
    <property type="nucleotide sequence ID" value="NZ_BAWO01000032.1"/>
</dbReference>
<keyword evidence="3" id="KW-1185">Reference proteome</keyword>
<dbReference type="Proteomes" id="UP000023561">
    <property type="component" value="Unassembled WGS sequence"/>
</dbReference>
<keyword evidence="1" id="KW-0812">Transmembrane</keyword>
<dbReference type="EMBL" id="BAWO01000032">
    <property type="protein sequence ID" value="GAJ40127.1"/>
    <property type="molecule type" value="Genomic_DNA"/>
</dbReference>
<dbReference type="Pfam" id="PF12730">
    <property type="entry name" value="ABC2_membrane_4"/>
    <property type="match status" value="1"/>
</dbReference>
<sequence length="239" mass="27133">MIAKLLATDFLKIKRKGLWFLTVLGPFGVVLLQWFNYELVPGRREWLLQRSDDDWLFYLQNVNSFTPLALVLGITILTSLAASIENETNAWKQLVALPVSKMGVFLSKFTVLAFLLAVASVLLFFFTWLLGIYLDLGSVIPYAEIAKFSFYPYFASLPLLALHLWVATVSNNQGIPISLGVVGFLFTSYSFKLPDWLPWKWPSLQNQWDEPLVNVVLGICVGVILYITGMLDFARRDVK</sequence>
<evidence type="ECO:0000313" key="2">
    <source>
        <dbReference type="EMBL" id="GAJ40127.1"/>
    </source>
</evidence>
<keyword evidence="1" id="KW-1133">Transmembrane helix</keyword>
<protein>
    <recommendedName>
        <fullName evidence="4">ABC transporter permease protein</fullName>
    </recommendedName>
</protein>
<accession>A0A023DFU2</accession>
<dbReference type="CDD" id="cd21809">
    <property type="entry name" value="ABC-2_lan_permease-like"/>
    <property type="match status" value="1"/>
</dbReference>
<comment type="caution">
    <text evidence="2">The sequence shown here is derived from an EMBL/GenBank/DDBJ whole genome shotgun (WGS) entry which is preliminary data.</text>
</comment>
<name>A0A023DFU2_9BACL</name>
<feature type="transmembrane region" description="Helical" evidence="1">
    <location>
        <begin position="211"/>
        <end position="234"/>
    </location>
</feature>
<evidence type="ECO:0000256" key="1">
    <source>
        <dbReference type="SAM" id="Phobius"/>
    </source>
</evidence>
<gene>
    <name evidence="2" type="ORF">GCA01S_032_00440</name>
</gene>
<feature type="transmembrane region" description="Helical" evidence="1">
    <location>
        <begin position="18"/>
        <end position="35"/>
    </location>
</feature>
<dbReference type="OrthoDB" id="3190532at2"/>
<feature type="transmembrane region" description="Helical" evidence="1">
    <location>
        <begin position="150"/>
        <end position="167"/>
    </location>
</feature>
<organism evidence="2 3">
    <name type="scientific">Parageobacillus caldoxylosilyticus NBRC 107762</name>
    <dbReference type="NCBI Taxonomy" id="1220594"/>
    <lineage>
        <taxon>Bacteria</taxon>
        <taxon>Bacillati</taxon>
        <taxon>Bacillota</taxon>
        <taxon>Bacilli</taxon>
        <taxon>Bacillales</taxon>
        <taxon>Anoxybacillaceae</taxon>
        <taxon>Saccharococcus</taxon>
    </lineage>
</organism>
<reference evidence="2 3" key="1">
    <citation type="submission" date="2014-04" db="EMBL/GenBank/DDBJ databases">
        <title>Whole genome shotgun sequence of Geobacillus caldoxylosilyticus NBRC 107762.</title>
        <authorList>
            <person name="Hosoyama A."/>
            <person name="Hosoyama Y."/>
            <person name="Katano-Makiyama Y."/>
            <person name="Tsuchikane K."/>
            <person name="Ohji S."/>
            <person name="Ichikawa N."/>
            <person name="Yamazoe A."/>
            <person name="Fujita N."/>
        </authorList>
    </citation>
    <scope>NUCLEOTIDE SEQUENCE [LARGE SCALE GENOMIC DNA]</scope>
    <source>
        <strain evidence="2 3">NBRC 107762</strain>
    </source>
</reference>
<dbReference type="GeneID" id="301191402"/>
<keyword evidence="1" id="KW-0472">Membrane</keyword>
<evidence type="ECO:0000313" key="3">
    <source>
        <dbReference type="Proteomes" id="UP000023561"/>
    </source>
</evidence>
<feature type="transmembrane region" description="Helical" evidence="1">
    <location>
        <begin position="174"/>
        <end position="191"/>
    </location>
</feature>
<evidence type="ECO:0008006" key="4">
    <source>
        <dbReference type="Google" id="ProtNLM"/>
    </source>
</evidence>
<dbReference type="AlphaFoldDB" id="A0A023DFU2"/>
<feature type="transmembrane region" description="Helical" evidence="1">
    <location>
        <begin position="55"/>
        <end position="84"/>
    </location>
</feature>
<feature type="transmembrane region" description="Helical" evidence="1">
    <location>
        <begin position="105"/>
        <end position="130"/>
    </location>
</feature>